<feature type="domain" description="PilX/PilW C-terminal" evidence="1">
    <location>
        <begin position="105"/>
        <end position="209"/>
    </location>
</feature>
<dbReference type="AlphaFoldDB" id="A0A8J2UNL9"/>
<evidence type="ECO:0000313" key="4">
    <source>
        <dbReference type="Proteomes" id="UP000620266"/>
    </source>
</evidence>
<dbReference type="InterPro" id="IPR025746">
    <property type="entry name" value="PilX_N_dom"/>
</dbReference>
<reference evidence="3" key="1">
    <citation type="journal article" date="2014" name="Int. J. Syst. Evol. Microbiol.">
        <title>Complete genome sequence of Corynebacterium casei LMG S-19264T (=DSM 44701T), isolated from a smear-ripened cheese.</title>
        <authorList>
            <consortium name="US DOE Joint Genome Institute (JGI-PGF)"/>
            <person name="Walter F."/>
            <person name="Albersmeier A."/>
            <person name="Kalinowski J."/>
            <person name="Ruckert C."/>
        </authorList>
    </citation>
    <scope>NUCLEOTIDE SEQUENCE</scope>
    <source>
        <strain evidence="3">CCM 7086</strain>
    </source>
</reference>
<evidence type="ECO:0000313" key="3">
    <source>
        <dbReference type="EMBL" id="GGC13947.1"/>
    </source>
</evidence>
<organism evidence="3 4">
    <name type="scientific">Oxalicibacterium flavum</name>
    <dbReference type="NCBI Taxonomy" id="179467"/>
    <lineage>
        <taxon>Bacteria</taxon>
        <taxon>Pseudomonadati</taxon>
        <taxon>Pseudomonadota</taxon>
        <taxon>Betaproteobacteria</taxon>
        <taxon>Burkholderiales</taxon>
        <taxon>Oxalobacteraceae</taxon>
        <taxon>Oxalicibacterium</taxon>
    </lineage>
</organism>
<dbReference type="InterPro" id="IPR025205">
    <property type="entry name" value="PilX/PilW_C"/>
</dbReference>
<protein>
    <recommendedName>
        <fullName evidence="5">Pilus assembly protein PilX</fullName>
    </recommendedName>
</protein>
<comment type="caution">
    <text evidence="3">The sequence shown here is derived from an EMBL/GenBank/DDBJ whole genome shotgun (WGS) entry which is preliminary data.</text>
</comment>
<evidence type="ECO:0000259" key="2">
    <source>
        <dbReference type="Pfam" id="PF14341"/>
    </source>
</evidence>
<accession>A0A8J2UNL9</accession>
<gene>
    <name evidence="3" type="ORF">GCM10007205_23550</name>
</gene>
<name>A0A8J2UNL9_9BURK</name>
<feature type="domain" description="Type 4 fimbrial biogenesis protein PilX N-terminal" evidence="2">
    <location>
        <begin position="23"/>
        <end position="72"/>
    </location>
</feature>
<keyword evidence="4" id="KW-1185">Reference proteome</keyword>
<evidence type="ECO:0008006" key="5">
    <source>
        <dbReference type="Google" id="ProtNLM"/>
    </source>
</evidence>
<proteinExistence type="predicted"/>
<dbReference type="Pfam" id="PF14341">
    <property type="entry name" value="PilX_N"/>
    <property type="match status" value="1"/>
</dbReference>
<sequence length="212" mass="22902">MDMTQTMKARAAYVRLRLPSRQRGATLLVGIIFLIVLMLLGISAATISSLDERMARNYRDRNIAFQAAEAALVQARAMQAQKLSGYFGFPSVAGSCSSDEDAAGKGLCRPAQEGQPVWEAILRDDDGADFFIEYASSEESAAFKTDGSPGSVRKPPRYLIEILPDLGSTDGLSTSAEYGASKVRVLYRISALGFGSNEGTQVLLQEVVRPQP</sequence>
<evidence type="ECO:0000259" key="1">
    <source>
        <dbReference type="Pfam" id="PF13681"/>
    </source>
</evidence>
<dbReference type="EMBL" id="BMCG01000004">
    <property type="protein sequence ID" value="GGC13947.1"/>
    <property type="molecule type" value="Genomic_DNA"/>
</dbReference>
<dbReference type="Pfam" id="PF13681">
    <property type="entry name" value="PilX"/>
    <property type="match status" value="1"/>
</dbReference>
<dbReference type="Proteomes" id="UP000620266">
    <property type="component" value="Unassembled WGS sequence"/>
</dbReference>
<reference evidence="3" key="2">
    <citation type="submission" date="2020-09" db="EMBL/GenBank/DDBJ databases">
        <authorList>
            <person name="Sun Q."/>
            <person name="Sedlacek I."/>
        </authorList>
    </citation>
    <scope>NUCLEOTIDE SEQUENCE</scope>
    <source>
        <strain evidence="3">CCM 7086</strain>
    </source>
</reference>